<keyword evidence="2" id="KW-1185">Reference proteome</keyword>
<dbReference type="EMBL" id="FNYE01000013">
    <property type="protein sequence ID" value="SEJ57882.1"/>
    <property type="molecule type" value="Genomic_DNA"/>
</dbReference>
<proteinExistence type="predicted"/>
<evidence type="ECO:0000313" key="2">
    <source>
        <dbReference type="Proteomes" id="UP000198866"/>
    </source>
</evidence>
<reference evidence="2" key="1">
    <citation type="submission" date="2016-10" db="EMBL/GenBank/DDBJ databases">
        <authorList>
            <person name="Varghese N."/>
            <person name="Submissions S."/>
        </authorList>
    </citation>
    <scope>NUCLEOTIDE SEQUENCE [LARGE SCALE GENOMIC DNA]</scope>
    <source>
        <strain evidence="2">LMG 26031</strain>
    </source>
</reference>
<protein>
    <submittedName>
        <fullName evidence="1">Uncharacterized protein</fullName>
    </submittedName>
</protein>
<name>A0A1H7A756_9BURK</name>
<gene>
    <name evidence="1" type="ORF">SAMN05192539_1013117</name>
</gene>
<sequence length="33" mass="3350">MSRFGPALVFAGWIILTAVNIGLALAVSFSGAV</sequence>
<dbReference type="AlphaFoldDB" id="A0A1H7A756"/>
<organism evidence="1 2">
    <name type="scientific">Paraburkholderia diazotrophica</name>
    <dbReference type="NCBI Taxonomy" id="667676"/>
    <lineage>
        <taxon>Bacteria</taxon>
        <taxon>Pseudomonadati</taxon>
        <taxon>Pseudomonadota</taxon>
        <taxon>Betaproteobacteria</taxon>
        <taxon>Burkholderiales</taxon>
        <taxon>Burkholderiaceae</taxon>
        <taxon>Paraburkholderia</taxon>
    </lineage>
</organism>
<evidence type="ECO:0000313" key="1">
    <source>
        <dbReference type="EMBL" id="SEJ57882.1"/>
    </source>
</evidence>
<accession>A0A1H7A756</accession>
<dbReference type="Proteomes" id="UP000198866">
    <property type="component" value="Unassembled WGS sequence"/>
</dbReference>